<reference evidence="3 4" key="1">
    <citation type="submission" date="2019-06" db="EMBL/GenBank/DDBJ databases">
        <title>Sequencing the genomes of 1000 actinobacteria strains.</title>
        <authorList>
            <person name="Klenk H.-P."/>
        </authorList>
    </citation>
    <scope>NUCLEOTIDE SEQUENCE [LARGE SCALE GENOMIC DNA]</scope>
    <source>
        <strain evidence="3 4">DSM 105492</strain>
    </source>
</reference>
<organism evidence="3 4">
    <name type="scientific">Microbacterium kyungheense</name>
    <dbReference type="NCBI Taxonomy" id="1263636"/>
    <lineage>
        <taxon>Bacteria</taxon>
        <taxon>Bacillati</taxon>
        <taxon>Actinomycetota</taxon>
        <taxon>Actinomycetes</taxon>
        <taxon>Micrococcales</taxon>
        <taxon>Microbacteriaceae</taxon>
        <taxon>Microbacterium</taxon>
    </lineage>
</organism>
<feature type="compositionally biased region" description="Basic and acidic residues" evidence="1">
    <location>
        <begin position="76"/>
        <end position="86"/>
    </location>
</feature>
<keyword evidence="4" id="KW-1185">Reference proteome</keyword>
<evidence type="ECO:0000256" key="2">
    <source>
        <dbReference type="SAM" id="Phobius"/>
    </source>
</evidence>
<evidence type="ECO:0000313" key="3">
    <source>
        <dbReference type="EMBL" id="TQM24380.1"/>
    </source>
</evidence>
<keyword evidence="2" id="KW-0812">Transmembrane</keyword>
<evidence type="ECO:0000313" key="4">
    <source>
        <dbReference type="Proteomes" id="UP000320235"/>
    </source>
</evidence>
<keyword evidence="2" id="KW-0472">Membrane</keyword>
<protein>
    <submittedName>
        <fullName evidence="3">Uncharacterized protein</fullName>
    </submittedName>
</protein>
<proteinExistence type="predicted"/>
<dbReference type="EMBL" id="VFPE01000004">
    <property type="protein sequence ID" value="TQM24380.1"/>
    <property type="molecule type" value="Genomic_DNA"/>
</dbReference>
<dbReference type="Proteomes" id="UP000320235">
    <property type="component" value="Unassembled WGS sequence"/>
</dbReference>
<gene>
    <name evidence="3" type="ORF">FB391_2893</name>
</gene>
<comment type="caution">
    <text evidence="3">The sequence shown here is derived from an EMBL/GenBank/DDBJ whole genome shotgun (WGS) entry which is preliminary data.</text>
</comment>
<feature type="region of interest" description="Disordered" evidence="1">
    <location>
        <begin position="76"/>
        <end position="117"/>
    </location>
</feature>
<evidence type="ECO:0000256" key="1">
    <source>
        <dbReference type="SAM" id="MobiDB-lite"/>
    </source>
</evidence>
<sequence length="117" mass="12709">MIASVLALLAGVGMLWLVGAMVVQTVRDGTGLFDMVGIARPTPLWMGIIALCLLSYAGVAFIVDSAGYLVRAARGELPRPAGDPRARREHAARKASRHQRQVWARSAEARRQRDISD</sequence>
<feature type="compositionally biased region" description="Basic residues" evidence="1">
    <location>
        <begin position="87"/>
        <end position="100"/>
    </location>
</feature>
<feature type="compositionally biased region" description="Basic and acidic residues" evidence="1">
    <location>
        <begin position="107"/>
        <end position="117"/>
    </location>
</feature>
<accession>A0A543ES37</accession>
<keyword evidence="2" id="KW-1133">Transmembrane helix</keyword>
<dbReference type="AlphaFoldDB" id="A0A543ES37"/>
<name>A0A543ES37_9MICO</name>
<feature type="transmembrane region" description="Helical" evidence="2">
    <location>
        <begin position="44"/>
        <end position="70"/>
    </location>
</feature>